<dbReference type="RefSeq" id="WP_048514554.1">
    <property type="nucleotide sequence ID" value="NZ_LEKT01000029.1"/>
</dbReference>
<proteinExistence type="predicted"/>
<feature type="transmembrane region" description="Helical" evidence="1">
    <location>
        <begin position="6"/>
        <end position="24"/>
    </location>
</feature>
<keyword evidence="1" id="KW-1133">Transmembrane helix</keyword>
<organism evidence="3 4">
    <name type="scientific">Megasphaera cerevisiae DSM 20462</name>
    <dbReference type="NCBI Taxonomy" id="1122219"/>
    <lineage>
        <taxon>Bacteria</taxon>
        <taxon>Bacillati</taxon>
        <taxon>Bacillota</taxon>
        <taxon>Negativicutes</taxon>
        <taxon>Veillonellales</taxon>
        <taxon>Veillonellaceae</taxon>
        <taxon>Megasphaera</taxon>
    </lineage>
</organism>
<dbReference type="STRING" id="39029.BSR42_05270"/>
<evidence type="ECO:0000313" key="3">
    <source>
        <dbReference type="EMBL" id="KMO86214.1"/>
    </source>
</evidence>
<dbReference type="InParanoid" id="A0A0J6WUK4"/>
<reference evidence="3 4" key="1">
    <citation type="submission" date="2015-06" db="EMBL/GenBank/DDBJ databases">
        <title>Draft genome sequence of beer spoilage bacterium Megasphaera cerevisiae type strain 20462.</title>
        <authorList>
            <person name="Kutumbaka K."/>
            <person name="Pasmowitz J."/>
            <person name="Mategko J."/>
            <person name="Reyes D."/>
            <person name="Friedrich A."/>
            <person name="Han S."/>
            <person name="Martens-Habbena W."/>
            <person name="Neal-McKinney J."/>
            <person name="Janagama H.K."/>
            <person name="Nadala C."/>
            <person name="Samadpour M."/>
        </authorList>
    </citation>
    <scope>NUCLEOTIDE SEQUENCE [LARGE SCALE GENOMIC DNA]</scope>
    <source>
        <strain evidence="3 4">DSM 20462</strain>
    </source>
</reference>
<evidence type="ECO:0000256" key="1">
    <source>
        <dbReference type="SAM" id="Phobius"/>
    </source>
</evidence>
<feature type="transmembrane region" description="Helical" evidence="1">
    <location>
        <begin position="111"/>
        <end position="131"/>
    </location>
</feature>
<dbReference type="EMBL" id="LEKT01000029">
    <property type="protein sequence ID" value="KMO86214.1"/>
    <property type="molecule type" value="Genomic_DNA"/>
</dbReference>
<dbReference type="Pfam" id="PF12158">
    <property type="entry name" value="DUF3592"/>
    <property type="match status" value="1"/>
</dbReference>
<keyword evidence="4" id="KW-1185">Reference proteome</keyword>
<dbReference type="PATRIC" id="fig|1122219.3.peg.1560"/>
<keyword evidence="1" id="KW-0812">Transmembrane</keyword>
<sequence>MPFFYYVPAALGTVFIIVGAYHGWKLRSLTRRCTIPATGILLGFEEKKMKSGRLYFPVVQFQADGKSYKARYGFGDAEWDIVAGNSVDLRYNPGNPEEFYLYHRQRVWQQYASPFFIILGGIIFIAAYYSVL</sequence>
<evidence type="ECO:0000313" key="4">
    <source>
        <dbReference type="Proteomes" id="UP000036503"/>
    </source>
</evidence>
<dbReference type="AlphaFoldDB" id="A0A0J6WUK4"/>
<protein>
    <recommendedName>
        <fullName evidence="2">DUF3592 domain-containing protein</fullName>
    </recommendedName>
</protein>
<dbReference type="InterPro" id="IPR021994">
    <property type="entry name" value="DUF3592"/>
</dbReference>
<name>A0A0J6WUK4_9FIRM</name>
<comment type="caution">
    <text evidence="3">The sequence shown here is derived from an EMBL/GenBank/DDBJ whole genome shotgun (WGS) entry which is preliminary data.</text>
</comment>
<evidence type="ECO:0000259" key="2">
    <source>
        <dbReference type="Pfam" id="PF12158"/>
    </source>
</evidence>
<dbReference type="Proteomes" id="UP000036503">
    <property type="component" value="Unassembled WGS sequence"/>
</dbReference>
<gene>
    <name evidence="3" type="ORF">AB840_09240</name>
</gene>
<dbReference type="OrthoDB" id="1623608at2"/>
<feature type="domain" description="DUF3592" evidence="2">
    <location>
        <begin position="50"/>
        <end position="103"/>
    </location>
</feature>
<keyword evidence="1" id="KW-0472">Membrane</keyword>
<accession>A0A0J6WUK4</accession>